<feature type="domain" description="Glycosyltransferase 2-like" evidence="1">
    <location>
        <begin position="15"/>
        <end position="140"/>
    </location>
</feature>
<dbReference type="PANTHER" id="PTHR22916:SF3">
    <property type="entry name" value="UDP-GLCNAC:BETAGAL BETA-1,3-N-ACETYLGLUCOSAMINYLTRANSFERASE-LIKE PROTEIN 1"/>
    <property type="match status" value="1"/>
</dbReference>
<name>A0ABP9AHE0_9SPHI</name>
<dbReference type="EMBL" id="BAABIQ010000003">
    <property type="protein sequence ID" value="GAA4781414.1"/>
    <property type="molecule type" value="Genomic_DNA"/>
</dbReference>
<dbReference type="Proteomes" id="UP001501411">
    <property type="component" value="Unassembled WGS sequence"/>
</dbReference>
<proteinExistence type="predicted"/>
<dbReference type="Pfam" id="PF00535">
    <property type="entry name" value="Glycos_transf_2"/>
    <property type="match status" value="1"/>
</dbReference>
<evidence type="ECO:0000259" key="1">
    <source>
        <dbReference type="Pfam" id="PF00535"/>
    </source>
</evidence>
<dbReference type="PANTHER" id="PTHR22916">
    <property type="entry name" value="GLYCOSYLTRANSFERASE"/>
    <property type="match status" value="1"/>
</dbReference>
<comment type="caution">
    <text evidence="2">The sequence shown here is derived from an EMBL/GenBank/DDBJ whole genome shotgun (WGS) entry which is preliminary data.</text>
</comment>
<dbReference type="InterPro" id="IPR001173">
    <property type="entry name" value="Glyco_trans_2-like"/>
</dbReference>
<accession>A0ABP9AHE0</accession>
<dbReference type="Gene3D" id="3.90.550.10">
    <property type="entry name" value="Spore Coat Polysaccharide Biosynthesis Protein SpsA, Chain A"/>
    <property type="match status" value="1"/>
</dbReference>
<organism evidence="2 3">
    <name type="scientific">Olivibacter ginsenosidimutans</name>
    <dbReference type="NCBI Taxonomy" id="1176537"/>
    <lineage>
        <taxon>Bacteria</taxon>
        <taxon>Pseudomonadati</taxon>
        <taxon>Bacteroidota</taxon>
        <taxon>Sphingobacteriia</taxon>
        <taxon>Sphingobacteriales</taxon>
        <taxon>Sphingobacteriaceae</taxon>
        <taxon>Olivibacter</taxon>
    </lineage>
</organism>
<gene>
    <name evidence="2" type="ORF">GCM10023231_06160</name>
</gene>
<protein>
    <recommendedName>
        <fullName evidence="1">Glycosyltransferase 2-like domain-containing protein</fullName>
    </recommendedName>
</protein>
<keyword evidence="3" id="KW-1185">Reference proteome</keyword>
<sequence>MKTGASSKSSNPLVSILMATYNGSKFVCKQLDSIINQTYHPKEIIILDDCSTDDTFVQLKEKQRIYPDIMLYRNAQNIGYVRTFEKLMTLCNGDYVLFSDQDDVWMPNKISQLISQIGQHLLIYHNSFLIDEDDKLIAEMNTSDTIGALSTSSNKPLMYNNCVPGHAMMFDKELLGNVLPIPEGIPYDHWIAYAALTIGNVKYINERLAYHRKHPESYTYVQSTIGKNKEIRRFKLERLRKINSERISYLKALATFKENTVKDNTLINALIDGLKQKANKGFSFKLFFTLFMNRREIFSIYKKKSTVSYLIKIYKECRGLTLFRE</sequence>
<dbReference type="InterPro" id="IPR029044">
    <property type="entry name" value="Nucleotide-diphossugar_trans"/>
</dbReference>
<dbReference type="SUPFAM" id="SSF53448">
    <property type="entry name" value="Nucleotide-diphospho-sugar transferases"/>
    <property type="match status" value="1"/>
</dbReference>
<evidence type="ECO:0000313" key="3">
    <source>
        <dbReference type="Proteomes" id="UP001501411"/>
    </source>
</evidence>
<evidence type="ECO:0000313" key="2">
    <source>
        <dbReference type="EMBL" id="GAA4781414.1"/>
    </source>
</evidence>
<dbReference type="RefSeq" id="WP_345230230.1">
    <property type="nucleotide sequence ID" value="NZ_BAABIQ010000003.1"/>
</dbReference>
<reference evidence="3" key="1">
    <citation type="journal article" date="2019" name="Int. J. Syst. Evol. Microbiol.">
        <title>The Global Catalogue of Microorganisms (GCM) 10K type strain sequencing project: providing services to taxonomists for standard genome sequencing and annotation.</title>
        <authorList>
            <consortium name="The Broad Institute Genomics Platform"/>
            <consortium name="The Broad Institute Genome Sequencing Center for Infectious Disease"/>
            <person name="Wu L."/>
            <person name="Ma J."/>
        </authorList>
    </citation>
    <scope>NUCLEOTIDE SEQUENCE [LARGE SCALE GENOMIC DNA]</scope>
    <source>
        <strain evidence="3">JCM 18200</strain>
    </source>
</reference>